<dbReference type="GO" id="GO:0036064">
    <property type="term" value="C:ciliary basal body"/>
    <property type="evidence" value="ECO:0007669"/>
    <property type="project" value="TreeGrafter"/>
</dbReference>
<feature type="compositionally biased region" description="Acidic residues" evidence="7">
    <location>
        <begin position="591"/>
        <end position="602"/>
    </location>
</feature>
<protein>
    <recommendedName>
        <fullName evidence="10">Tubulin polyglutamylase TTLL7</fullName>
    </recommendedName>
</protein>
<evidence type="ECO:0000256" key="1">
    <source>
        <dbReference type="ARBA" id="ARBA00006820"/>
    </source>
</evidence>
<feature type="region of interest" description="Disordered" evidence="7">
    <location>
        <begin position="558"/>
        <end position="670"/>
    </location>
</feature>
<evidence type="ECO:0000313" key="9">
    <source>
        <dbReference type="Proteomes" id="UP001347796"/>
    </source>
</evidence>
<feature type="region of interest" description="Disordered" evidence="7">
    <location>
        <begin position="1"/>
        <end position="26"/>
    </location>
</feature>
<evidence type="ECO:0000256" key="7">
    <source>
        <dbReference type="SAM" id="MobiDB-lite"/>
    </source>
</evidence>
<evidence type="ECO:0000256" key="4">
    <source>
        <dbReference type="ARBA" id="ARBA00022741"/>
    </source>
</evidence>
<evidence type="ECO:0000313" key="8">
    <source>
        <dbReference type="EMBL" id="KAK6178633.1"/>
    </source>
</evidence>
<evidence type="ECO:0000256" key="6">
    <source>
        <dbReference type="SAM" id="Coils"/>
    </source>
</evidence>
<accession>A0AAN8PNZ4</accession>
<evidence type="ECO:0000256" key="5">
    <source>
        <dbReference type="ARBA" id="ARBA00022840"/>
    </source>
</evidence>
<keyword evidence="3" id="KW-0493">Microtubule</keyword>
<proteinExistence type="inferred from homology"/>
<keyword evidence="2" id="KW-0436">Ligase</keyword>
<dbReference type="Gene3D" id="3.30.470.20">
    <property type="entry name" value="ATP-grasp fold, B domain"/>
    <property type="match status" value="1"/>
</dbReference>
<feature type="compositionally biased region" description="Polar residues" evidence="7">
    <location>
        <begin position="845"/>
        <end position="861"/>
    </location>
</feature>
<feature type="compositionally biased region" description="Polar residues" evidence="7">
    <location>
        <begin position="642"/>
        <end position="654"/>
    </location>
</feature>
<dbReference type="PANTHER" id="PTHR12241:SF147">
    <property type="entry name" value="TUBULIN POLYGLUTAMYLASE TTLL7"/>
    <property type="match status" value="1"/>
</dbReference>
<comment type="caution">
    <text evidence="8">The sequence shown here is derived from an EMBL/GenBank/DDBJ whole genome shotgun (WGS) entry which is preliminary data.</text>
</comment>
<dbReference type="GO" id="GO:0005874">
    <property type="term" value="C:microtubule"/>
    <property type="evidence" value="ECO:0007669"/>
    <property type="project" value="UniProtKB-KW"/>
</dbReference>
<feature type="region of interest" description="Disordered" evidence="7">
    <location>
        <begin position="844"/>
        <end position="879"/>
    </location>
</feature>
<dbReference type="SUPFAM" id="SSF56059">
    <property type="entry name" value="Glutathione synthetase ATP-binding domain-like"/>
    <property type="match status" value="1"/>
</dbReference>
<dbReference type="EMBL" id="JAZGQO010000008">
    <property type="protein sequence ID" value="KAK6178633.1"/>
    <property type="molecule type" value="Genomic_DNA"/>
</dbReference>
<dbReference type="AlphaFoldDB" id="A0AAN8PNZ4"/>
<keyword evidence="9" id="KW-1185">Reference proteome</keyword>
<sequence>MTMRQSTSLSSLSSVDKGKKDYSAQSHYTRNNLLSGQWQSKVPERNINRNVLVSEEYVNDRQDRVIGKSDRSAGQKKKKKKHLITANLSGTRYDVVRQMVEKLGFSVTKDDDLGAYLIWNDSFVSMDRISELKSYQRMNHFPGMGEITRKDALARNLLRLQKAFPDDYNFIPKTWILPTDHSLLLGYARDLKAKKKQRTFIAKPSNGAQGHGIALYKNAEKIPQTEHFIVQEYIDKPLLLDGYKFDLRVYVLVTSCDPLRIFLLNDGLVRLCTEKYVPPSDGNVGRLFMHLTNYSVNKHSETYEKSIGVDTGSKRSIKYLNDHLRKNDYDVTLLWKNISEMIVKTMLVAEPHILHAYRMCRPGQSPASDSVCFEVLGFDFMIDRKCRPWLIEINRSPSFGTDEKIDYDIKSSLIEDTLHLLNIKVSDKRRNLANMKAEAQKRLFRTTKKGDTADMTELEKRRHNIAKRKEELKEQLNRVRKATAREDYENRNLGRFRRIFPSDDKIRQEKYCNLLMTAFSVILSGRGAAMQKEILQTYNNRLQEEDITDQIEQCEVDEKEGRIFTSQGRPPRIPKPLTSMPDNLPVTAEQCQDDDDDSDDQTESFNKRILSGGSRSRPQSIHQRSNSESPPANKSAGATGRPASNTSLQRTKSLTRIPAGNKTASSQRTGIDENILSSMVKEREEELTKKTLTALNEMRIKFPGKSDAEADNLLDRLHENMKFHKPRIASYWLVKLDSIKRRKVIDIVRSNVRAVIQRIWKCSDIDSLRLFRIFSRVFNRLLWSHGQGLWNCFASVGNSWETIFSKSSECISENEMNSCRRIVQLCKDCLLIVYQFATEAKAAPSQPTSDTEEQSPITYNGYSYLPSREAKPPPTWNPQTFSQRYSKLYQSKVEGMT</sequence>
<dbReference type="Proteomes" id="UP001347796">
    <property type="component" value="Unassembled WGS sequence"/>
</dbReference>
<dbReference type="GO" id="GO:0005524">
    <property type="term" value="F:ATP binding"/>
    <property type="evidence" value="ECO:0007669"/>
    <property type="project" value="UniProtKB-KW"/>
</dbReference>
<gene>
    <name evidence="8" type="ORF">SNE40_011164</name>
</gene>
<dbReference type="GO" id="GO:0000226">
    <property type="term" value="P:microtubule cytoskeleton organization"/>
    <property type="evidence" value="ECO:0007669"/>
    <property type="project" value="TreeGrafter"/>
</dbReference>
<dbReference type="GO" id="GO:0070740">
    <property type="term" value="F:tubulin-glutamic acid ligase activity"/>
    <property type="evidence" value="ECO:0007669"/>
    <property type="project" value="TreeGrafter"/>
</dbReference>
<comment type="similarity">
    <text evidence="1">Belongs to the tubulin--tyrosine ligase family.</text>
</comment>
<organism evidence="8 9">
    <name type="scientific">Patella caerulea</name>
    <name type="common">Rayed Mediterranean limpet</name>
    <dbReference type="NCBI Taxonomy" id="87958"/>
    <lineage>
        <taxon>Eukaryota</taxon>
        <taxon>Metazoa</taxon>
        <taxon>Spiralia</taxon>
        <taxon>Lophotrochozoa</taxon>
        <taxon>Mollusca</taxon>
        <taxon>Gastropoda</taxon>
        <taxon>Patellogastropoda</taxon>
        <taxon>Patelloidea</taxon>
        <taxon>Patellidae</taxon>
        <taxon>Patella</taxon>
    </lineage>
</organism>
<dbReference type="GO" id="GO:0015631">
    <property type="term" value="F:tubulin binding"/>
    <property type="evidence" value="ECO:0007669"/>
    <property type="project" value="TreeGrafter"/>
</dbReference>
<evidence type="ECO:0000256" key="2">
    <source>
        <dbReference type="ARBA" id="ARBA00022598"/>
    </source>
</evidence>
<dbReference type="Pfam" id="PF03133">
    <property type="entry name" value="TTL"/>
    <property type="match status" value="1"/>
</dbReference>
<keyword evidence="6" id="KW-0175">Coiled coil</keyword>
<name>A0AAN8PNZ4_PATCE</name>
<dbReference type="PROSITE" id="PS51221">
    <property type="entry name" value="TTL"/>
    <property type="match status" value="1"/>
</dbReference>
<keyword evidence="5" id="KW-0067">ATP-binding</keyword>
<dbReference type="PANTHER" id="PTHR12241">
    <property type="entry name" value="TUBULIN POLYGLUTAMYLASE"/>
    <property type="match status" value="1"/>
</dbReference>
<dbReference type="InterPro" id="IPR004344">
    <property type="entry name" value="TTL/TTLL_fam"/>
</dbReference>
<dbReference type="FunFam" id="3.30.470.20:FF:000009">
    <property type="entry name" value="tubulin polyglutamylase TTLL5 isoform X1"/>
    <property type="match status" value="1"/>
</dbReference>
<reference evidence="8 9" key="1">
    <citation type="submission" date="2024-01" db="EMBL/GenBank/DDBJ databases">
        <title>The genome of the rayed Mediterranean limpet Patella caerulea (Linnaeus, 1758).</title>
        <authorList>
            <person name="Anh-Thu Weber A."/>
            <person name="Halstead-Nussloch G."/>
        </authorList>
    </citation>
    <scope>NUCLEOTIDE SEQUENCE [LARGE SCALE GENOMIC DNA]</scope>
    <source>
        <strain evidence="8">AATW-2023a</strain>
        <tissue evidence="8">Whole specimen</tissue>
    </source>
</reference>
<keyword evidence="4" id="KW-0547">Nucleotide-binding</keyword>
<feature type="compositionally biased region" description="Low complexity" evidence="7">
    <location>
        <begin position="1"/>
        <end position="14"/>
    </location>
</feature>
<evidence type="ECO:0000256" key="3">
    <source>
        <dbReference type="ARBA" id="ARBA00022701"/>
    </source>
</evidence>
<evidence type="ECO:0008006" key="10">
    <source>
        <dbReference type="Google" id="ProtNLM"/>
    </source>
</evidence>
<feature type="compositionally biased region" description="Polar residues" evidence="7">
    <location>
        <begin position="613"/>
        <end position="632"/>
    </location>
</feature>
<feature type="coiled-coil region" evidence="6">
    <location>
        <begin position="418"/>
        <end position="486"/>
    </location>
</feature>